<evidence type="ECO:0000256" key="1">
    <source>
        <dbReference type="ARBA" id="ARBA00022670"/>
    </source>
</evidence>
<dbReference type="AlphaFoldDB" id="A0A7X2IY49"/>
<evidence type="ECO:0000256" key="3">
    <source>
        <dbReference type="ARBA" id="ARBA00022801"/>
    </source>
</evidence>
<evidence type="ECO:0000313" key="7">
    <source>
        <dbReference type="EMBL" id="MRX71957.1"/>
    </source>
</evidence>
<keyword evidence="1" id="KW-0645">Protease</keyword>
<dbReference type="Proteomes" id="UP000448867">
    <property type="component" value="Unassembled WGS sequence"/>
</dbReference>
<dbReference type="OrthoDB" id="517279at2"/>
<dbReference type="SUPFAM" id="SSF102712">
    <property type="entry name" value="JAB1/MPN domain"/>
    <property type="match status" value="1"/>
</dbReference>
<evidence type="ECO:0000259" key="6">
    <source>
        <dbReference type="Pfam" id="PF14464"/>
    </source>
</evidence>
<name>A0A7X2IY49_9BACI</name>
<protein>
    <recommendedName>
        <fullName evidence="6">JAB domain-containing protein</fullName>
    </recommendedName>
</protein>
<sequence length="156" mass="18198">MNFRIDSDGLLKISEKALSVLQQYRQVGSRDKEAGGVLLGRYIQSSRDIVVDLVTHPMKHDIRKRYFFKKCREDHQNIVQTLWEESDGTCNYLGEWHSHPETFPSPSSHDIKEWKKVIEHTICDSDKLFFIIVGTKSIDVWVGCRTSLEIKKMIRC</sequence>
<evidence type="ECO:0000256" key="2">
    <source>
        <dbReference type="ARBA" id="ARBA00022723"/>
    </source>
</evidence>
<keyword evidence="8" id="KW-1185">Reference proteome</keyword>
<keyword evidence="4" id="KW-0862">Zinc</keyword>
<dbReference type="GO" id="GO:0046872">
    <property type="term" value="F:metal ion binding"/>
    <property type="evidence" value="ECO:0007669"/>
    <property type="project" value="UniProtKB-KW"/>
</dbReference>
<feature type="domain" description="JAB" evidence="6">
    <location>
        <begin position="32"/>
        <end position="135"/>
    </location>
</feature>
<dbReference type="EMBL" id="WKKI01000009">
    <property type="protein sequence ID" value="MRX71957.1"/>
    <property type="molecule type" value="Genomic_DNA"/>
</dbReference>
<dbReference type="GO" id="GO:0006508">
    <property type="term" value="P:proteolysis"/>
    <property type="evidence" value="ECO:0007669"/>
    <property type="project" value="UniProtKB-KW"/>
</dbReference>
<evidence type="ECO:0000256" key="4">
    <source>
        <dbReference type="ARBA" id="ARBA00022833"/>
    </source>
</evidence>
<dbReference type="Gene3D" id="3.40.140.10">
    <property type="entry name" value="Cytidine Deaminase, domain 2"/>
    <property type="match status" value="1"/>
</dbReference>
<dbReference type="Pfam" id="PF14464">
    <property type="entry name" value="Prok-JAB"/>
    <property type="match status" value="1"/>
</dbReference>
<dbReference type="InterPro" id="IPR028090">
    <property type="entry name" value="JAB_dom_prok"/>
</dbReference>
<dbReference type="RefSeq" id="WP_154307100.1">
    <property type="nucleotide sequence ID" value="NZ_WKKI01000009.1"/>
</dbReference>
<organism evidence="7 8">
    <name type="scientific">Metabacillus lacus</name>
    <dbReference type="NCBI Taxonomy" id="1983721"/>
    <lineage>
        <taxon>Bacteria</taxon>
        <taxon>Bacillati</taxon>
        <taxon>Bacillota</taxon>
        <taxon>Bacilli</taxon>
        <taxon>Bacillales</taxon>
        <taxon>Bacillaceae</taxon>
        <taxon>Metabacillus</taxon>
    </lineage>
</organism>
<gene>
    <name evidence="7" type="ORF">GJU40_07195</name>
</gene>
<proteinExistence type="predicted"/>
<evidence type="ECO:0000256" key="5">
    <source>
        <dbReference type="ARBA" id="ARBA00023049"/>
    </source>
</evidence>
<keyword evidence="3" id="KW-0378">Hydrolase</keyword>
<comment type="caution">
    <text evidence="7">The sequence shown here is derived from an EMBL/GenBank/DDBJ whole genome shotgun (WGS) entry which is preliminary data.</text>
</comment>
<keyword evidence="2" id="KW-0479">Metal-binding</keyword>
<reference evidence="7 8" key="1">
    <citation type="submission" date="2019-11" db="EMBL/GenBank/DDBJ databases">
        <title>Bacillus lacus genome.</title>
        <authorList>
            <person name="Allen C.J."/>
            <person name="Newman J.D."/>
        </authorList>
    </citation>
    <scope>NUCLEOTIDE SEQUENCE [LARGE SCALE GENOMIC DNA]</scope>
    <source>
        <strain evidence="7 8">KCTC 33946</strain>
    </source>
</reference>
<evidence type="ECO:0000313" key="8">
    <source>
        <dbReference type="Proteomes" id="UP000448867"/>
    </source>
</evidence>
<dbReference type="GO" id="GO:0008237">
    <property type="term" value="F:metallopeptidase activity"/>
    <property type="evidence" value="ECO:0007669"/>
    <property type="project" value="UniProtKB-KW"/>
</dbReference>
<accession>A0A7X2IY49</accession>
<keyword evidence="5" id="KW-0482">Metalloprotease</keyword>